<evidence type="ECO:0000256" key="5">
    <source>
        <dbReference type="ARBA" id="ARBA00023186"/>
    </source>
</evidence>
<dbReference type="Gene3D" id="2.60.40.10">
    <property type="entry name" value="Immunoglobulins"/>
    <property type="match status" value="2"/>
</dbReference>
<accession>A0A4R3NCN1</accession>
<evidence type="ECO:0000256" key="2">
    <source>
        <dbReference type="ARBA" id="ARBA00007399"/>
    </source>
</evidence>
<keyword evidence="4" id="KW-0574">Periplasm</keyword>
<feature type="chain" id="PRO_5020641512" evidence="6">
    <location>
        <begin position="35"/>
        <end position="268"/>
    </location>
</feature>
<evidence type="ECO:0000256" key="1">
    <source>
        <dbReference type="ARBA" id="ARBA00004418"/>
    </source>
</evidence>
<reference evidence="9 10" key="1">
    <citation type="submission" date="2019-03" db="EMBL/GenBank/DDBJ databases">
        <title>Genomic analyses of the natural microbiome of Caenorhabditis elegans.</title>
        <authorList>
            <person name="Samuel B."/>
        </authorList>
    </citation>
    <scope>NUCLEOTIDE SEQUENCE [LARGE SCALE GENOMIC DNA]</scope>
    <source>
        <strain evidence="9 10">JUb102</strain>
    </source>
</reference>
<evidence type="ECO:0000313" key="10">
    <source>
        <dbReference type="Proteomes" id="UP000295055"/>
    </source>
</evidence>
<proteinExistence type="inferred from homology"/>
<dbReference type="GO" id="GO:0030288">
    <property type="term" value="C:outer membrane-bounded periplasmic space"/>
    <property type="evidence" value="ECO:0007669"/>
    <property type="project" value="InterPro"/>
</dbReference>
<comment type="similarity">
    <text evidence="2">Belongs to the periplasmic pilus chaperone family.</text>
</comment>
<feature type="domain" description="Pili assembly chaperone N-terminal" evidence="7">
    <location>
        <begin position="43"/>
        <end position="176"/>
    </location>
</feature>
<dbReference type="InterPro" id="IPR016148">
    <property type="entry name" value="Pili_assmbl_chaperone_C"/>
</dbReference>
<dbReference type="SUPFAM" id="SSF49584">
    <property type="entry name" value="Periplasmic chaperone C-domain"/>
    <property type="match status" value="1"/>
</dbReference>
<dbReference type="InterPro" id="IPR050643">
    <property type="entry name" value="Periplasmic_pilus_chap"/>
</dbReference>
<dbReference type="InterPro" id="IPR013783">
    <property type="entry name" value="Ig-like_fold"/>
</dbReference>
<keyword evidence="3 6" id="KW-0732">Signal</keyword>
<dbReference type="Pfam" id="PF00345">
    <property type="entry name" value="PapD_N"/>
    <property type="match status" value="1"/>
</dbReference>
<dbReference type="InterPro" id="IPR001829">
    <property type="entry name" value="Pili_assmbl_chaperone_bac"/>
</dbReference>
<evidence type="ECO:0000256" key="3">
    <source>
        <dbReference type="ARBA" id="ARBA00022729"/>
    </source>
</evidence>
<dbReference type="OrthoDB" id="6454474at2"/>
<evidence type="ECO:0000259" key="8">
    <source>
        <dbReference type="Pfam" id="PF02753"/>
    </source>
</evidence>
<dbReference type="RefSeq" id="WP_132497369.1">
    <property type="nucleotide sequence ID" value="NZ_SMAS01000030.1"/>
</dbReference>
<evidence type="ECO:0000259" key="7">
    <source>
        <dbReference type="Pfam" id="PF00345"/>
    </source>
</evidence>
<dbReference type="Proteomes" id="UP000295055">
    <property type="component" value="Unassembled WGS sequence"/>
</dbReference>
<feature type="signal peptide" evidence="6">
    <location>
        <begin position="1"/>
        <end position="34"/>
    </location>
</feature>
<dbReference type="GO" id="GO:0071555">
    <property type="term" value="P:cell wall organization"/>
    <property type="evidence" value="ECO:0007669"/>
    <property type="project" value="InterPro"/>
</dbReference>
<protein>
    <submittedName>
        <fullName evidence="9">P pilus assembly chaperone PapD</fullName>
    </submittedName>
</protein>
<dbReference type="PANTHER" id="PTHR30251:SF2">
    <property type="entry name" value="FIMBRIAL CHAPERONE YADV-RELATED"/>
    <property type="match status" value="1"/>
</dbReference>
<dbReference type="EMBL" id="SMAS01000030">
    <property type="protein sequence ID" value="TCT27583.1"/>
    <property type="molecule type" value="Genomic_DNA"/>
</dbReference>
<dbReference type="PANTHER" id="PTHR30251">
    <property type="entry name" value="PILUS ASSEMBLY CHAPERONE"/>
    <property type="match status" value="1"/>
</dbReference>
<keyword evidence="5" id="KW-0143">Chaperone</keyword>
<name>A0A4R3NCN1_9GAMM</name>
<dbReference type="InterPro" id="IPR008962">
    <property type="entry name" value="PapD-like_sf"/>
</dbReference>
<gene>
    <name evidence="9" type="ORF">EC835_1302</name>
</gene>
<dbReference type="InterPro" id="IPR036316">
    <property type="entry name" value="Pili_assmbl_chap_C_dom_sf"/>
</dbReference>
<feature type="domain" description="Pili assembly chaperone C-terminal" evidence="8">
    <location>
        <begin position="199"/>
        <end position="258"/>
    </location>
</feature>
<organism evidence="9 10">
    <name type="scientific">Providencia alcalifaciens</name>
    <dbReference type="NCBI Taxonomy" id="126385"/>
    <lineage>
        <taxon>Bacteria</taxon>
        <taxon>Pseudomonadati</taxon>
        <taxon>Pseudomonadota</taxon>
        <taxon>Gammaproteobacteria</taxon>
        <taxon>Enterobacterales</taxon>
        <taxon>Morganellaceae</taxon>
        <taxon>Providencia</taxon>
    </lineage>
</organism>
<comment type="subcellular location">
    <subcellularLocation>
        <location evidence="1">Periplasm</location>
    </subcellularLocation>
</comment>
<sequence length="268" mass="29782">MKNIKLLKMIKPVLYRLMSGVALLAALFTQPVLANNIQDQINGLTLHSTRVIYPHDAKNGVTYTITNNTAIPYLLQARLLPWEGNSSSKTANDNTETVDENLTAFIALPPLQRFEPGETLTLRILQKHHLLTQDKESIAQLSLTAIPAQSKEAAEGAQVILAVQNNLKLFYRPAGLPEHHLDNIAEQLQFQRTKNTLTLKNPTPFYVTLASLSVGKNALNLSSSRMIPPFGEAQWPLDASHVANDIHWQLMEDDGGTDTMRTRQLSAM</sequence>
<dbReference type="SUPFAM" id="SSF49354">
    <property type="entry name" value="PapD-like"/>
    <property type="match status" value="1"/>
</dbReference>
<comment type="caution">
    <text evidence="9">The sequence shown here is derived from an EMBL/GenBank/DDBJ whole genome shotgun (WGS) entry which is preliminary data.</text>
</comment>
<dbReference type="Pfam" id="PF02753">
    <property type="entry name" value="PapD_C"/>
    <property type="match status" value="1"/>
</dbReference>
<evidence type="ECO:0000256" key="6">
    <source>
        <dbReference type="SAM" id="SignalP"/>
    </source>
</evidence>
<evidence type="ECO:0000256" key="4">
    <source>
        <dbReference type="ARBA" id="ARBA00022764"/>
    </source>
</evidence>
<dbReference type="PRINTS" id="PR00969">
    <property type="entry name" value="CHAPERONPILI"/>
</dbReference>
<evidence type="ECO:0000313" key="9">
    <source>
        <dbReference type="EMBL" id="TCT27583.1"/>
    </source>
</evidence>
<dbReference type="InterPro" id="IPR016147">
    <property type="entry name" value="Pili_assmbl_chaperone_N"/>
</dbReference>
<dbReference type="AlphaFoldDB" id="A0A4R3NCN1"/>